<keyword evidence="1 4" id="KW-0808">Transferase</keyword>
<keyword evidence="5" id="KW-1185">Reference proteome</keyword>
<dbReference type="PANTHER" id="PTHR43877">
    <property type="entry name" value="AMINOALKYLPHOSPHONATE N-ACETYLTRANSFERASE-RELATED-RELATED"/>
    <property type="match status" value="1"/>
</dbReference>
<dbReference type="SUPFAM" id="SSF55729">
    <property type="entry name" value="Acyl-CoA N-acyltransferases (Nat)"/>
    <property type="match status" value="1"/>
</dbReference>
<dbReference type="RefSeq" id="WP_130342088.1">
    <property type="nucleotide sequence ID" value="NZ_SGWQ01000001.1"/>
</dbReference>
<accession>A0A4Q7L529</accession>
<dbReference type="Proteomes" id="UP000294257">
    <property type="component" value="Unassembled WGS sequence"/>
</dbReference>
<comment type="caution">
    <text evidence="4">The sequence shown here is derived from an EMBL/GenBank/DDBJ whole genome shotgun (WGS) entry which is preliminary data.</text>
</comment>
<dbReference type="Gene3D" id="3.40.630.30">
    <property type="match status" value="1"/>
</dbReference>
<organism evidence="4 5">
    <name type="scientific">Herbihabitans rhizosphaerae</name>
    <dbReference type="NCBI Taxonomy" id="1872711"/>
    <lineage>
        <taxon>Bacteria</taxon>
        <taxon>Bacillati</taxon>
        <taxon>Actinomycetota</taxon>
        <taxon>Actinomycetes</taxon>
        <taxon>Pseudonocardiales</taxon>
        <taxon>Pseudonocardiaceae</taxon>
        <taxon>Herbihabitans</taxon>
    </lineage>
</organism>
<dbReference type="GO" id="GO:0016747">
    <property type="term" value="F:acyltransferase activity, transferring groups other than amino-acyl groups"/>
    <property type="evidence" value="ECO:0007669"/>
    <property type="project" value="InterPro"/>
</dbReference>
<dbReference type="InterPro" id="IPR000182">
    <property type="entry name" value="GNAT_dom"/>
</dbReference>
<dbReference type="InterPro" id="IPR016181">
    <property type="entry name" value="Acyl_CoA_acyltransferase"/>
</dbReference>
<keyword evidence="2" id="KW-0012">Acyltransferase</keyword>
<reference evidence="4 5" key="1">
    <citation type="submission" date="2019-02" db="EMBL/GenBank/DDBJ databases">
        <title>Genomic Encyclopedia of Type Strains, Phase IV (KMG-IV): sequencing the most valuable type-strain genomes for metagenomic binning, comparative biology and taxonomic classification.</title>
        <authorList>
            <person name="Goeker M."/>
        </authorList>
    </citation>
    <scope>NUCLEOTIDE SEQUENCE [LARGE SCALE GENOMIC DNA]</scope>
    <source>
        <strain evidence="4 5">DSM 101727</strain>
    </source>
</reference>
<protein>
    <submittedName>
        <fullName evidence="4">Acetyltransferase (GNAT) family protein</fullName>
    </submittedName>
</protein>
<dbReference type="InterPro" id="IPR050832">
    <property type="entry name" value="Bact_Acetyltransf"/>
</dbReference>
<proteinExistence type="predicted"/>
<dbReference type="AlphaFoldDB" id="A0A4Q7L529"/>
<evidence type="ECO:0000256" key="2">
    <source>
        <dbReference type="ARBA" id="ARBA00023315"/>
    </source>
</evidence>
<dbReference type="PANTHER" id="PTHR43877:SF2">
    <property type="entry name" value="AMINOALKYLPHOSPHONATE N-ACETYLTRANSFERASE-RELATED"/>
    <property type="match status" value="1"/>
</dbReference>
<evidence type="ECO:0000313" key="4">
    <source>
        <dbReference type="EMBL" id="RZS44397.1"/>
    </source>
</evidence>
<evidence type="ECO:0000259" key="3">
    <source>
        <dbReference type="PROSITE" id="PS51186"/>
    </source>
</evidence>
<sequence>MTVTVLGSWTVTSTSIDHPDAVAVLRAYMADVIGSYGLAEPTDEVVDAHMAEDTSDDLAPPTGLLVVARHDGKVAGCGGLRFVSSEIAEVKRMFVRSSHRRLGGGSAVLIALERHARACGISRLRLDTRHDLVASHALYRCHGFAEVPAFSSGPYTERWFGKELN</sequence>
<gene>
    <name evidence="4" type="ORF">EV193_101273</name>
</gene>
<dbReference type="PROSITE" id="PS51186">
    <property type="entry name" value="GNAT"/>
    <property type="match status" value="1"/>
</dbReference>
<dbReference type="Pfam" id="PF00583">
    <property type="entry name" value="Acetyltransf_1"/>
    <property type="match status" value="1"/>
</dbReference>
<dbReference type="CDD" id="cd04301">
    <property type="entry name" value="NAT_SF"/>
    <property type="match status" value="1"/>
</dbReference>
<evidence type="ECO:0000256" key="1">
    <source>
        <dbReference type="ARBA" id="ARBA00022679"/>
    </source>
</evidence>
<dbReference type="OrthoDB" id="273614at2"/>
<name>A0A4Q7L529_9PSEU</name>
<dbReference type="EMBL" id="SGWQ01000001">
    <property type="protein sequence ID" value="RZS44397.1"/>
    <property type="molecule type" value="Genomic_DNA"/>
</dbReference>
<feature type="domain" description="N-acetyltransferase" evidence="3">
    <location>
        <begin position="22"/>
        <end position="165"/>
    </location>
</feature>
<evidence type="ECO:0000313" key="5">
    <source>
        <dbReference type="Proteomes" id="UP000294257"/>
    </source>
</evidence>